<evidence type="ECO:0000313" key="2">
    <source>
        <dbReference type="Proteomes" id="UP000076335"/>
    </source>
</evidence>
<dbReference type="RefSeq" id="WP_062950205.1">
    <property type="nucleotide sequence ID" value="NZ_LPVY01000005.1"/>
</dbReference>
<organism evidence="1 2">
    <name type="scientific">Thalassospira lucentensis</name>
    <dbReference type="NCBI Taxonomy" id="168935"/>
    <lineage>
        <taxon>Bacteria</taxon>
        <taxon>Pseudomonadati</taxon>
        <taxon>Pseudomonadota</taxon>
        <taxon>Alphaproteobacteria</taxon>
        <taxon>Rhodospirillales</taxon>
        <taxon>Thalassospiraceae</taxon>
        <taxon>Thalassospira</taxon>
    </lineage>
</organism>
<protein>
    <submittedName>
        <fullName evidence="1">Uncharacterized protein</fullName>
    </submittedName>
</protein>
<name>A0A154LA13_9PROT</name>
<dbReference type="AlphaFoldDB" id="A0A154LA13"/>
<comment type="caution">
    <text evidence="1">The sequence shown here is derived from an EMBL/GenBank/DDBJ whole genome shotgun (WGS) entry which is preliminary data.</text>
</comment>
<evidence type="ECO:0000313" key="1">
    <source>
        <dbReference type="EMBL" id="KZB66858.1"/>
    </source>
</evidence>
<dbReference type="Proteomes" id="UP000076335">
    <property type="component" value="Unassembled WGS sequence"/>
</dbReference>
<proteinExistence type="predicted"/>
<accession>A0A154LA13</accession>
<reference evidence="1 2" key="1">
    <citation type="submission" date="2015-12" db="EMBL/GenBank/DDBJ databases">
        <title>Genome sequence of Thalassospira lucentensis MCCC 1A02072.</title>
        <authorList>
            <person name="Lu L."/>
            <person name="Lai Q."/>
            <person name="Shao Z."/>
            <person name="Qian P."/>
        </authorList>
    </citation>
    <scope>NUCLEOTIDE SEQUENCE [LARGE SCALE GENOMIC DNA]</scope>
    <source>
        <strain evidence="1 2">MCCC 1A02072</strain>
    </source>
</reference>
<dbReference type="EMBL" id="LPVY01000005">
    <property type="protein sequence ID" value="KZB66858.1"/>
    <property type="molecule type" value="Genomic_DNA"/>
</dbReference>
<gene>
    <name evidence="1" type="ORF">AUP42_15135</name>
</gene>
<sequence>MKFLENIKNRVYKVLVSSQHQLNDKTEHLLILNSQILSHKNAFLEKITSLRDLEFSVYSQWGEDGIIDWIVNQIPDIPKSFVEFGVENYLESNTRYLLKVHNWSGLVIDGSIENIKFINNDSIYWRHDLTAINSFITKGNINDLISSKFSKKEIGLLSIDLDGNDYWIWDQIDAVNPKIIICEYNAVFGDINRITVPYKDDFTRKNSHFSNLYFGTSLPALIHLAEEKGYTFLGTNSSGCNAFFVINDAAHYVLGKIKGPVSFPSKFREAQNEFGELLYLAGIERFEKIKHMDVFDIETKKTKRLCEFETIYSEEWLNGLPKLHYFNSQLS</sequence>